<dbReference type="InterPro" id="IPR000182">
    <property type="entry name" value="GNAT_dom"/>
</dbReference>
<evidence type="ECO:0000259" key="4">
    <source>
        <dbReference type="PROSITE" id="PS51186"/>
    </source>
</evidence>
<dbReference type="Pfam" id="PF00583">
    <property type="entry name" value="Acetyltransf_1"/>
    <property type="match status" value="1"/>
</dbReference>
<dbReference type="InterPro" id="IPR016181">
    <property type="entry name" value="Acyl_CoA_acyltransferase"/>
</dbReference>
<accession>A0AAE3EUZ3</accession>
<gene>
    <name evidence="5" type="ORF">K8352_05260</name>
</gene>
<keyword evidence="6" id="KW-1185">Reference proteome</keyword>
<keyword evidence="2" id="KW-0808">Transferase</keyword>
<dbReference type="SUPFAM" id="SSF55729">
    <property type="entry name" value="Acyl-CoA N-acyltransferases (Nat)"/>
    <property type="match status" value="1"/>
</dbReference>
<evidence type="ECO:0000313" key="5">
    <source>
        <dbReference type="EMBL" id="MCG2460146.1"/>
    </source>
</evidence>
<keyword evidence="3" id="KW-0012">Acyltransferase</keyword>
<name>A0AAE3EUZ3_9FLAO</name>
<evidence type="ECO:0000256" key="3">
    <source>
        <dbReference type="ARBA" id="ARBA00023315"/>
    </source>
</evidence>
<dbReference type="PROSITE" id="PS51186">
    <property type="entry name" value="GNAT"/>
    <property type="match status" value="1"/>
</dbReference>
<dbReference type="EMBL" id="JAIRBC010000006">
    <property type="protein sequence ID" value="MCG2460146.1"/>
    <property type="molecule type" value="Genomic_DNA"/>
</dbReference>
<organism evidence="5 6">
    <name type="scientific">Cerina litoralis</name>
    <dbReference type="NCBI Taxonomy" id="2874477"/>
    <lineage>
        <taxon>Bacteria</taxon>
        <taxon>Pseudomonadati</taxon>
        <taxon>Bacteroidota</taxon>
        <taxon>Flavobacteriia</taxon>
        <taxon>Flavobacteriales</taxon>
        <taxon>Flavobacteriaceae</taxon>
        <taxon>Cerina</taxon>
    </lineage>
</organism>
<evidence type="ECO:0000256" key="2">
    <source>
        <dbReference type="ARBA" id="ARBA00022679"/>
    </source>
</evidence>
<dbReference type="FunFam" id="3.40.630.30:FF:000064">
    <property type="entry name" value="GNAT family acetyltransferase"/>
    <property type="match status" value="1"/>
</dbReference>
<dbReference type="PANTHER" id="PTHR10545">
    <property type="entry name" value="DIAMINE N-ACETYLTRANSFERASE"/>
    <property type="match status" value="1"/>
</dbReference>
<comment type="similarity">
    <text evidence="1">Belongs to the acetyltransferase family.</text>
</comment>
<dbReference type="Proteomes" id="UP001200642">
    <property type="component" value="Unassembled WGS sequence"/>
</dbReference>
<protein>
    <submittedName>
        <fullName evidence="5">GNAT family N-acetyltransferase</fullName>
    </submittedName>
</protein>
<comment type="caution">
    <text evidence="5">The sequence shown here is derived from an EMBL/GenBank/DDBJ whole genome shotgun (WGS) entry which is preliminary data.</text>
</comment>
<dbReference type="InterPro" id="IPR051016">
    <property type="entry name" value="Diverse_Substrate_AcTransf"/>
</dbReference>
<feature type="domain" description="N-acetyltransferase" evidence="4">
    <location>
        <begin position="3"/>
        <end position="163"/>
    </location>
</feature>
<dbReference type="PANTHER" id="PTHR10545:SF29">
    <property type="entry name" value="GH14572P-RELATED"/>
    <property type="match status" value="1"/>
</dbReference>
<dbReference type="CDD" id="cd04301">
    <property type="entry name" value="NAT_SF"/>
    <property type="match status" value="1"/>
</dbReference>
<dbReference type="AlphaFoldDB" id="A0AAE3EUZ3"/>
<reference evidence="5" key="1">
    <citation type="submission" date="2023-02" db="EMBL/GenBank/DDBJ databases">
        <title>Genome of Flavobacteriaceae gen. nov. sp. strain F89.</title>
        <authorList>
            <person name="Wang Y."/>
        </authorList>
    </citation>
    <scope>NUCLEOTIDE SEQUENCE</scope>
    <source>
        <strain evidence="5">F89</strain>
    </source>
</reference>
<sequence>MVFNIREAVKEDMPQVLELIRELAVFEKEAQAVEITTADLIHDGFGPNKLFHCFIGESEGAIAGIALVYPRYSTWKGPSLHLEDLIVTQKMRGSGLGGALLTEVVKYGHKMGVKRINWEVLDWNENAISFYESKGAKVMRDWDVVQLDENGIKNYLENIKDLDFPLRGND</sequence>
<evidence type="ECO:0000313" key="6">
    <source>
        <dbReference type="Proteomes" id="UP001200642"/>
    </source>
</evidence>
<dbReference type="RefSeq" id="WP_317901290.1">
    <property type="nucleotide sequence ID" value="NZ_JAIRBC010000006.1"/>
</dbReference>
<dbReference type="GO" id="GO:0008080">
    <property type="term" value="F:N-acetyltransferase activity"/>
    <property type="evidence" value="ECO:0007669"/>
    <property type="project" value="UniProtKB-ARBA"/>
</dbReference>
<proteinExistence type="inferred from homology"/>
<evidence type="ECO:0000256" key="1">
    <source>
        <dbReference type="ARBA" id="ARBA00008694"/>
    </source>
</evidence>
<dbReference type="Gene3D" id="3.40.630.30">
    <property type="match status" value="1"/>
</dbReference>